<dbReference type="Proteomes" id="UP000283090">
    <property type="component" value="Unassembled WGS sequence"/>
</dbReference>
<gene>
    <name evidence="11" type="ORF">DFL_004407</name>
</gene>
<dbReference type="STRING" id="97331.A0A437A4L8"/>
<dbReference type="GO" id="GO:0016052">
    <property type="term" value="P:carbohydrate catabolic process"/>
    <property type="evidence" value="ECO:0007669"/>
    <property type="project" value="TreeGrafter"/>
</dbReference>
<dbReference type="PANTHER" id="PTHR48250">
    <property type="entry name" value="CUTINASE 2-RELATED"/>
    <property type="match status" value="1"/>
</dbReference>
<dbReference type="SUPFAM" id="SSF53474">
    <property type="entry name" value="alpha/beta-Hydrolases"/>
    <property type="match status" value="1"/>
</dbReference>
<proteinExistence type="inferred from homology"/>
<comment type="catalytic activity">
    <reaction evidence="7">
        <text>cutin + H2O = cutin monomers.</text>
        <dbReference type="EC" id="3.1.1.74"/>
    </reaction>
</comment>
<evidence type="ECO:0000256" key="2">
    <source>
        <dbReference type="ARBA" id="ARBA00013095"/>
    </source>
</evidence>
<dbReference type="OrthoDB" id="2975078at2759"/>
<reference evidence="11 12" key="1">
    <citation type="submission" date="2019-01" db="EMBL/GenBank/DDBJ databases">
        <title>Intercellular communication is required for trap formation in the nematode-trapping fungus Duddingtonia flagrans.</title>
        <authorList>
            <person name="Youssar L."/>
            <person name="Wernet V."/>
            <person name="Hensel N."/>
            <person name="Hildebrandt H.-G."/>
            <person name="Fischer R."/>
        </authorList>
    </citation>
    <scope>NUCLEOTIDE SEQUENCE [LARGE SCALE GENOMIC DNA]</scope>
    <source>
        <strain evidence="11 12">CBS H-5679</strain>
    </source>
</reference>
<sequence length="211" mass="21443">MYLPLLVLVLSTLLPLTTSLPTLFPRQSRTTRNDLQNGGACKPFALIFARGTTETGNLGTVIGPSLVTALGRVLPGGSNALAVQGVNYPANVAGFAVGGDRAGSSDMAGFVGGVCAETKVILAGYSQGAQLVHNAISQLPQAATDKVAAVVMFGDPKNGVALGKGVDAKAKTFCNAGDLICRGQAVILAAHLTYGSDAEDAARFVAEVVGR</sequence>
<evidence type="ECO:0000256" key="1">
    <source>
        <dbReference type="ARBA" id="ARBA00007534"/>
    </source>
</evidence>
<dbReference type="Gene3D" id="3.40.50.1820">
    <property type="entry name" value="alpha/beta hydrolase"/>
    <property type="match status" value="1"/>
</dbReference>
<dbReference type="Pfam" id="PF01083">
    <property type="entry name" value="Cutinase"/>
    <property type="match status" value="1"/>
</dbReference>
<protein>
    <recommendedName>
        <fullName evidence="2">cutinase</fullName>
        <ecNumber evidence="2">3.1.1.74</ecNumber>
    </recommendedName>
</protein>
<feature type="disulfide bond" evidence="9">
    <location>
        <begin position="174"/>
        <end position="181"/>
    </location>
</feature>
<evidence type="ECO:0000256" key="7">
    <source>
        <dbReference type="ARBA" id="ARBA00034045"/>
    </source>
</evidence>
<comment type="caution">
    <text evidence="11">The sequence shown here is derived from an EMBL/GenBank/DDBJ whole genome shotgun (WGS) entry which is preliminary data.</text>
</comment>
<dbReference type="PRINTS" id="PR00129">
    <property type="entry name" value="CUTINASE"/>
</dbReference>
<dbReference type="InterPro" id="IPR000675">
    <property type="entry name" value="Cutinase/axe"/>
</dbReference>
<dbReference type="EC" id="3.1.1.74" evidence="2"/>
<feature type="disulfide bond" evidence="9">
    <location>
        <begin position="41"/>
        <end position="115"/>
    </location>
</feature>
<dbReference type="EMBL" id="SAEB01000006">
    <property type="protein sequence ID" value="RVD86114.1"/>
    <property type="molecule type" value="Genomic_DNA"/>
</dbReference>
<dbReference type="RefSeq" id="XP_067491658.1">
    <property type="nucleotide sequence ID" value="XM_067633496.1"/>
</dbReference>
<dbReference type="GO" id="GO:0005576">
    <property type="term" value="C:extracellular region"/>
    <property type="evidence" value="ECO:0007669"/>
    <property type="project" value="InterPro"/>
</dbReference>
<feature type="active site" evidence="8">
    <location>
        <position position="191"/>
    </location>
</feature>
<evidence type="ECO:0000256" key="3">
    <source>
        <dbReference type="ARBA" id="ARBA00022487"/>
    </source>
</evidence>
<keyword evidence="12" id="KW-1185">Reference proteome</keyword>
<dbReference type="GO" id="GO:0050525">
    <property type="term" value="F:cutinase activity"/>
    <property type="evidence" value="ECO:0007669"/>
    <property type="project" value="UniProtKB-EC"/>
</dbReference>
<feature type="active site" evidence="8">
    <location>
        <position position="178"/>
    </location>
</feature>
<comment type="similarity">
    <text evidence="1">Belongs to the cutinase family.</text>
</comment>
<evidence type="ECO:0000256" key="4">
    <source>
        <dbReference type="ARBA" id="ARBA00022729"/>
    </source>
</evidence>
<keyword evidence="6 9" id="KW-1015">Disulfide bond</keyword>
<dbReference type="InterPro" id="IPR029058">
    <property type="entry name" value="AB_hydrolase_fold"/>
</dbReference>
<dbReference type="VEuPathDB" id="FungiDB:DFL_004407"/>
<evidence type="ECO:0000256" key="5">
    <source>
        <dbReference type="ARBA" id="ARBA00022801"/>
    </source>
</evidence>
<organism evidence="11 12">
    <name type="scientific">Arthrobotrys flagrans</name>
    <name type="common">Nematode-trapping fungus</name>
    <name type="synonym">Trichothecium flagrans</name>
    <dbReference type="NCBI Taxonomy" id="97331"/>
    <lineage>
        <taxon>Eukaryota</taxon>
        <taxon>Fungi</taxon>
        <taxon>Dikarya</taxon>
        <taxon>Ascomycota</taxon>
        <taxon>Pezizomycotina</taxon>
        <taxon>Orbiliomycetes</taxon>
        <taxon>Orbiliales</taxon>
        <taxon>Orbiliaceae</taxon>
        <taxon>Arthrobotrys</taxon>
    </lineage>
</organism>
<accession>A0A437A4L8</accession>
<dbReference type="AlphaFoldDB" id="A0A437A4L8"/>
<dbReference type="PANTHER" id="PTHR48250:SF1">
    <property type="entry name" value="CUTINASE"/>
    <property type="match status" value="1"/>
</dbReference>
<evidence type="ECO:0000313" key="12">
    <source>
        <dbReference type="Proteomes" id="UP000283090"/>
    </source>
</evidence>
<feature type="signal peptide" evidence="10">
    <location>
        <begin position="1"/>
        <end position="19"/>
    </location>
</feature>
<evidence type="ECO:0000256" key="9">
    <source>
        <dbReference type="PIRSR" id="PIRSR611150-2"/>
    </source>
</evidence>
<feature type="active site" description="Nucleophile" evidence="8">
    <location>
        <position position="126"/>
    </location>
</feature>
<dbReference type="InterPro" id="IPR011150">
    <property type="entry name" value="Cutinase_monf"/>
</dbReference>
<keyword evidence="4 10" id="KW-0732">Signal</keyword>
<feature type="chain" id="PRO_5019382885" description="cutinase" evidence="10">
    <location>
        <begin position="20"/>
        <end position="211"/>
    </location>
</feature>
<evidence type="ECO:0000313" key="11">
    <source>
        <dbReference type="EMBL" id="RVD86114.1"/>
    </source>
</evidence>
<evidence type="ECO:0000256" key="8">
    <source>
        <dbReference type="PIRSR" id="PIRSR611150-1"/>
    </source>
</evidence>
<evidence type="ECO:0000256" key="6">
    <source>
        <dbReference type="ARBA" id="ARBA00023157"/>
    </source>
</evidence>
<name>A0A437A4L8_ARTFL</name>
<dbReference type="SMART" id="SM01110">
    <property type="entry name" value="Cutinase"/>
    <property type="match status" value="1"/>
</dbReference>
<dbReference type="GeneID" id="93586718"/>
<evidence type="ECO:0000256" key="10">
    <source>
        <dbReference type="SAM" id="SignalP"/>
    </source>
</evidence>
<keyword evidence="5" id="KW-0378">Hydrolase</keyword>
<keyword evidence="3" id="KW-0719">Serine esterase</keyword>